<evidence type="ECO:0000313" key="6">
    <source>
        <dbReference type="EMBL" id="OAF00429.1"/>
    </source>
</evidence>
<organism evidence="6 7">
    <name type="scientific">Bradyrhizobium centrolobii</name>
    <dbReference type="NCBI Taxonomy" id="1505087"/>
    <lineage>
        <taxon>Bacteria</taxon>
        <taxon>Pseudomonadati</taxon>
        <taxon>Pseudomonadota</taxon>
        <taxon>Alphaproteobacteria</taxon>
        <taxon>Hyphomicrobiales</taxon>
        <taxon>Nitrobacteraceae</taxon>
        <taxon>Bradyrhizobium</taxon>
    </lineage>
</organism>
<dbReference type="Gene3D" id="3.40.1090.10">
    <property type="entry name" value="Cytosolic phospholipase A2 catalytic domain"/>
    <property type="match status" value="2"/>
</dbReference>
<dbReference type="InterPro" id="IPR021095">
    <property type="entry name" value="DUF3734"/>
</dbReference>
<proteinExistence type="predicted"/>
<sequence length="384" mass="42837">MRARLPFDRVVLLLQGGGALGAYQAGVYQALAETGLHPDWVVGISIGSINAAIIAGNAPERRVDRLREFWEEITAPAMGFDADVVGLFERGEAARALANQVSAATVACAGTPGFFRPRLPNPWFHPPGTIEATSYYDTRPLKATLERFVDFDHVNSDNCDTRLSLGAVNVRSGNLVYFDPGTQVIGPEHVMASGALPPGFPAIEIEGEHYWDGGLVSNTPLQWLVTNTRVTGQRMPDALVFQVDLWSARGEFPRNLAEVATRQKEIQYSSRTRAFTNFIKLLHKVEYSVATLLDQLPDEFKQSEEAKFLASRAQRHAYNLVHLIYRPRGYEGDSKDYEFSRVSMAEHWRSGYHDTIRTLRHPEVLERAGNGEELTIFDFAGDRD</sequence>
<evidence type="ECO:0000256" key="2">
    <source>
        <dbReference type="ARBA" id="ARBA00022963"/>
    </source>
</evidence>
<reference evidence="6 7" key="1">
    <citation type="submission" date="2016-03" db="EMBL/GenBank/DDBJ databases">
        <title>Draft Genome Sequence of the Strain BR 10245 (Bradyrhizobium sp.) isolated from nodules of Centrolobium paraense.</title>
        <authorList>
            <person name="Simoes-Araujo J.L.Sr."/>
            <person name="Barauna A.C."/>
            <person name="Silva K."/>
            <person name="Zilli J.E."/>
        </authorList>
    </citation>
    <scope>NUCLEOTIDE SEQUENCE [LARGE SCALE GENOMIC DNA]</scope>
    <source>
        <strain evidence="6 7">BR 10245</strain>
    </source>
</reference>
<feature type="active site" description="Nucleophile" evidence="4">
    <location>
        <position position="45"/>
    </location>
</feature>
<evidence type="ECO:0000259" key="5">
    <source>
        <dbReference type="PROSITE" id="PS51635"/>
    </source>
</evidence>
<evidence type="ECO:0000256" key="4">
    <source>
        <dbReference type="PROSITE-ProRule" id="PRU01161"/>
    </source>
</evidence>
<keyword evidence="7" id="KW-1185">Reference proteome</keyword>
<dbReference type="Pfam" id="PF12536">
    <property type="entry name" value="DUF3734"/>
    <property type="match status" value="1"/>
</dbReference>
<keyword evidence="1 4" id="KW-0378">Hydrolase</keyword>
<name>A0A176YBQ2_9BRAD</name>
<dbReference type="InterPro" id="IPR016035">
    <property type="entry name" value="Acyl_Trfase/lysoPLipase"/>
</dbReference>
<accession>A0A176YBQ2</accession>
<feature type="short sequence motif" description="GXGXXG" evidence="4">
    <location>
        <begin position="16"/>
        <end position="21"/>
    </location>
</feature>
<evidence type="ECO:0000256" key="3">
    <source>
        <dbReference type="ARBA" id="ARBA00023098"/>
    </source>
</evidence>
<dbReference type="PANTHER" id="PTHR14226">
    <property type="entry name" value="NEUROPATHY TARGET ESTERASE/SWISS CHEESE D.MELANOGASTER"/>
    <property type="match status" value="1"/>
</dbReference>
<gene>
    <name evidence="6" type="ORF">AYJ54_31555</name>
</gene>
<dbReference type="EMBL" id="LUUB01000113">
    <property type="protein sequence ID" value="OAF00429.1"/>
    <property type="molecule type" value="Genomic_DNA"/>
</dbReference>
<dbReference type="PANTHER" id="PTHR14226:SF57">
    <property type="entry name" value="BLR7027 PROTEIN"/>
    <property type="match status" value="1"/>
</dbReference>
<feature type="short sequence motif" description="GXSXG" evidence="4">
    <location>
        <begin position="43"/>
        <end position="47"/>
    </location>
</feature>
<dbReference type="SUPFAM" id="SSF52151">
    <property type="entry name" value="FabD/lysophospholipase-like"/>
    <property type="match status" value="1"/>
</dbReference>
<dbReference type="PROSITE" id="PS51635">
    <property type="entry name" value="PNPLA"/>
    <property type="match status" value="1"/>
</dbReference>
<keyword evidence="3 4" id="KW-0443">Lipid metabolism</keyword>
<dbReference type="AlphaFoldDB" id="A0A176YBQ2"/>
<evidence type="ECO:0000313" key="7">
    <source>
        <dbReference type="Proteomes" id="UP000076959"/>
    </source>
</evidence>
<dbReference type="CDD" id="cd07209">
    <property type="entry name" value="Pat_hypo_Ecoli_Z1214_like"/>
    <property type="match status" value="1"/>
</dbReference>
<dbReference type="GO" id="GO:0016042">
    <property type="term" value="P:lipid catabolic process"/>
    <property type="evidence" value="ECO:0007669"/>
    <property type="project" value="UniProtKB-UniRule"/>
</dbReference>
<feature type="domain" description="PNPLA" evidence="5">
    <location>
        <begin position="12"/>
        <end position="225"/>
    </location>
</feature>
<protein>
    <recommendedName>
        <fullName evidence="5">PNPLA domain-containing protein</fullName>
    </recommendedName>
</protein>
<feature type="short sequence motif" description="DGA/G" evidence="4">
    <location>
        <begin position="212"/>
        <end position="214"/>
    </location>
</feature>
<dbReference type="GO" id="GO:0016787">
    <property type="term" value="F:hydrolase activity"/>
    <property type="evidence" value="ECO:0007669"/>
    <property type="project" value="UniProtKB-UniRule"/>
</dbReference>
<feature type="active site" description="Proton acceptor" evidence="4">
    <location>
        <position position="212"/>
    </location>
</feature>
<keyword evidence="2 4" id="KW-0442">Lipid degradation</keyword>
<dbReference type="STRING" id="1505087.AYJ54_31555"/>
<dbReference type="InterPro" id="IPR002641">
    <property type="entry name" value="PNPLA_dom"/>
</dbReference>
<dbReference type="Pfam" id="PF01734">
    <property type="entry name" value="Patatin"/>
    <property type="match status" value="1"/>
</dbReference>
<dbReference type="Proteomes" id="UP000076959">
    <property type="component" value="Unassembled WGS sequence"/>
</dbReference>
<evidence type="ECO:0000256" key="1">
    <source>
        <dbReference type="ARBA" id="ARBA00022801"/>
    </source>
</evidence>
<comment type="caution">
    <text evidence="6">The sequence shown here is derived from an EMBL/GenBank/DDBJ whole genome shotgun (WGS) entry which is preliminary data.</text>
</comment>
<dbReference type="InterPro" id="IPR050301">
    <property type="entry name" value="NTE"/>
</dbReference>